<dbReference type="EMBL" id="JANTQA010000063">
    <property type="protein sequence ID" value="KAJ3426968.1"/>
    <property type="molecule type" value="Genomic_DNA"/>
</dbReference>
<dbReference type="Proteomes" id="UP001146793">
    <property type="component" value="Unassembled WGS sequence"/>
</dbReference>
<gene>
    <name evidence="1" type="ORF">M0812_26543</name>
</gene>
<evidence type="ECO:0000313" key="2">
    <source>
        <dbReference type="Proteomes" id="UP001146793"/>
    </source>
</evidence>
<reference evidence="1" key="1">
    <citation type="submission" date="2022-08" db="EMBL/GenBank/DDBJ databases">
        <title>Novel sulphate-reducing endosymbionts in the free-living metamonad Anaeramoeba.</title>
        <authorList>
            <person name="Jerlstrom-Hultqvist J."/>
            <person name="Cepicka I."/>
            <person name="Gallot-Lavallee L."/>
            <person name="Salas-Leiva D."/>
            <person name="Curtis B.A."/>
            <person name="Zahonova K."/>
            <person name="Pipaliya S."/>
            <person name="Dacks J."/>
            <person name="Roger A.J."/>
        </authorList>
    </citation>
    <scope>NUCLEOTIDE SEQUENCE</scope>
    <source>
        <strain evidence="1">Busselton2</strain>
    </source>
</reference>
<sequence>MNLITNTYQNKSTNFHQVNKQIIDFTHNCGCSKKDAFLFLKSGRFDFDSSVVLFTLTRLISQPQRGLQIGENETKQVFEEVNYNSSVLHPSQVQQQPKEKITNTTQASNDFNLEPSRQSINLEPLTFQDNSFLSDDNKPLEFEDLKRYLTQRPSPPWRERLRAFKLYEKEFVMGFPEALYTHENIIIDKSIFKLYLDINNGEVSSKNLQRGVTAYLERIGFSKIQNRSRTFMEFYWSKSAIIKKRHNFTFF</sequence>
<evidence type="ECO:0000313" key="1">
    <source>
        <dbReference type="EMBL" id="KAJ3426968.1"/>
    </source>
</evidence>
<name>A0AAV7YB00_9EUKA</name>
<proteinExistence type="predicted"/>
<protein>
    <submittedName>
        <fullName evidence="1">Uncharacterized protein</fullName>
    </submittedName>
</protein>
<comment type="caution">
    <text evidence="1">The sequence shown here is derived from an EMBL/GenBank/DDBJ whole genome shotgun (WGS) entry which is preliminary data.</text>
</comment>
<dbReference type="AlphaFoldDB" id="A0AAV7YB00"/>
<organism evidence="1 2">
    <name type="scientific">Anaeramoeba flamelloides</name>
    <dbReference type="NCBI Taxonomy" id="1746091"/>
    <lineage>
        <taxon>Eukaryota</taxon>
        <taxon>Metamonada</taxon>
        <taxon>Anaeramoebidae</taxon>
        <taxon>Anaeramoeba</taxon>
    </lineage>
</organism>
<accession>A0AAV7YB00</accession>